<dbReference type="SMART" id="SM00488">
    <property type="entry name" value="DEXDc2"/>
    <property type="match status" value="1"/>
</dbReference>
<dbReference type="InterPro" id="IPR027417">
    <property type="entry name" value="P-loop_NTPase"/>
</dbReference>
<keyword evidence="2" id="KW-0378">Hydrolase</keyword>
<evidence type="ECO:0000256" key="3">
    <source>
        <dbReference type="ARBA" id="ARBA00022840"/>
    </source>
</evidence>
<dbReference type="AlphaFoldDB" id="W9RUS6"/>
<proteinExistence type="predicted"/>
<dbReference type="GO" id="GO:0003678">
    <property type="term" value="F:DNA helicase activity"/>
    <property type="evidence" value="ECO:0007669"/>
    <property type="project" value="InterPro"/>
</dbReference>
<dbReference type="eggNOG" id="KOG1132">
    <property type="taxonomic scope" value="Eukaryota"/>
</dbReference>
<dbReference type="CDD" id="cd17970">
    <property type="entry name" value="DEAHc_FancJ"/>
    <property type="match status" value="1"/>
</dbReference>
<reference evidence="7" key="1">
    <citation type="submission" date="2013-01" db="EMBL/GenBank/DDBJ databases">
        <title>Draft Genome Sequence of a Mulberry Tree, Morus notabilis C.K. Schneid.</title>
        <authorList>
            <person name="He N."/>
            <person name="Zhao S."/>
        </authorList>
    </citation>
    <scope>NUCLEOTIDE SEQUENCE</scope>
</reference>
<feature type="domain" description="Helicase ATP-binding" evidence="4">
    <location>
        <begin position="29"/>
        <end position="289"/>
    </location>
</feature>
<keyword evidence="6" id="KW-0347">Helicase</keyword>
<dbReference type="PROSITE" id="PS00690">
    <property type="entry name" value="DEAH_ATP_HELICASE"/>
    <property type="match status" value="1"/>
</dbReference>
<organism evidence="6 7">
    <name type="scientific">Morus notabilis</name>
    <dbReference type="NCBI Taxonomy" id="981085"/>
    <lineage>
        <taxon>Eukaryota</taxon>
        <taxon>Viridiplantae</taxon>
        <taxon>Streptophyta</taxon>
        <taxon>Embryophyta</taxon>
        <taxon>Tracheophyta</taxon>
        <taxon>Spermatophyta</taxon>
        <taxon>Magnoliopsida</taxon>
        <taxon>eudicotyledons</taxon>
        <taxon>Gunneridae</taxon>
        <taxon>Pentapetalae</taxon>
        <taxon>rosids</taxon>
        <taxon>fabids</taxon>
        <taxon>Rosales</taxon>
        <taxon>Moraceae</taxon>
        <taxon>Moreae</taxon>
        <taxon>Morus</taxon>
    </lineage>
</organism>
<dbReference type="GO" id="GO:0003677">
    <property type="term" value="F:DNA binding"/>
    <property type="evidence" value="ECO:0007669"/>
    <property type="project" value="InterPro"/>
</dbReference>
<evidence type="ECO:0000256" key="1">
    <source>
        <dbReference type="ARBA" id="ARBA00022741"/>
    </source>
</evidence>
<feature type="domain" description="Helicase ATP-binding" evidence="5">
    <location>
        <begin position="7"/>
        <end position="321"/>
    </location>
</feature>
<dbReference type="Pfam" id="PF06733">
    <property type="entry name" value="DEAD_2"/>
    <property type="match status" value="1"/>
</dbReference>
<dbReference type="STRING" id="981085.W9RUS6"/>
<dbReference type="InterPro" id="IPR045028">
    <property type="entry name" value="DinG/Rad3-like"/>
</dbReference>
<dbReference type="GO" id="GO:0005634">
    <property type="term" value="C:nucleus"/>
    <property type="evidence" value="ECO:0007669"/>
    <property type="project" value="TreeGrafter"/>
</dbReference>
<dbReference type="GO" id="GO:0090657">
    <property type="term" value="P:telomeric loop disassembly"/>
    <property type="evidence" value="ECO:0007669"/>
    <property type="project" value="TreeGrafter"/>
</dbReference>
<dbReference type="PANTHER" id="PTHR11472:SF34">
    <property type="entry name" value="REGULATOR OF TELOMERE ELONGATION HELICASE 1"/>
    <property type="match status" value="1"/>
</dbReference>
<dbReference type="Proteomes" id="UP000030645">
    <property type="component" value="Unassembled WGS sequence"/>
</dbReference>
<dbReference type="PROSITE" id="PS51192">
    <property type="entry name" value="HELICASE_ATP_BIND_1"/>
    <property type="match status" value="1"/>
</dbReference>
<dbReference type="InterPro" id="IPR006554">
    <property type="entry name" value="Helicase-like_DEXD_c2"/>
</dbReference>
<dbReference type="EMBL" id="KE344648">
    <property type="protein sequence ID" value="EXB74483.1"/>
    <property type="molecule type" value="Genomic_DNA"/>
</dbReference>
<dbReference type="GO" id="GO:0005524">
    <property type="term" value="F:ATP binding"/>
    <property type="evidence" value="ECO:0007669"/>
    <property type="project" value="UniProtKB-KW"/>
</dbReference>
<evidence type="ECO:0000313" key="6">
    <source>
        <dbReference type="EMBL" id="EXB74483.1"/>
    </source>
</evidence>
<dbReference type="FunFam" id="3.40.50.300:FF:001365">
    <property type="entry name" value="Regulator of telomere elongation helicase 1 homolog"/>
    <property type="match status" value="1"/>
</dbReference>
<dbReference type="InterPro" id="IPR014001">
    <property type="entry name" value="Helicase_ATP-bd"/>
</dbReference>
<evidence type="ECO:0000259" key="5">
    <source>
        <dbReference type="PROSITE" id="PS51193"/>
    </source>
</evidence>
<dbReference type="Gene3D" id="1.20.5.110">
    <property type="match status" value="1"/>
</dbReference>
<dbReference type="GO" id="GO:0070182">
    <property type="term" value="F:DNA polymerase binding"/>
    <property type="evidence" value="ECO:0007669"/>
    <property type="project" value="TreeGrafter"/>
</dbReference>
<dbReference type="GO" id="GO:1904430">
    <property type="term" value="P:negative regulation of t-circle formation"/>
    <property type="evidence" value="ECO:0007669"/>
    <property type="project" value="TreeGrafter"/>
</dbReference>
<dbReference type="SUPFAM" id="SSF52540">
    <property type="entry name" value="P-loop containing nucleoside triphosphate hydrolases"/>
    <property type="match status" value="1"/>
</dbReference>
<evidence type="ECO:0000313" key="7">
    <source>
        <dbReference type="Proteomes" id="UP000030645"/>
    </source>
</evidence>
<keyword evidence="1" id="KW-0547">Nucleotide-binding</keyword>
<keyword evidence="7" id="KW-1185">Reference proteome</keyword>
<evidence type="ECO:0000259" key="4">
    <source>
        <dbReference type="PROSITE" id="PS51192"/>
    </source>
</evidence>
<dbReference type="GO" id="GO:0016818">
    <property type="term" value="F:hydrolase activity, acting on acid anhydrides, in phosphorus-containing anhydrides"/>
    <property type="evidence" value="ECO:0007669"/>
    <property type="project" value="InterPro"/>
</dbReference>
<dbReference type="InterPro" id="IPR014013">
    <property type="entry name" value="Helic_SF1/SF2_ATP-bd_DinG/Rad3"/>
</dbReference>
<dbReference type="Gene3D" id="3.40.50.300">
    <property type="entry name" value="P-loop containing nucleotide triphosphate hydrolases"/>
    <property type="match status" value="1"/>
</dbReference>
<accession>W9RUS6</accession>
<dbReference type="InterPro" id="IPR002464">
    <property type="entry name" value="DNA/RNA_helicase_DEAH_CS"/>
</dbReference>
<keyword evidence="3" id="KW-0067">ATP-binding</keyword>
<evidence type="ECO:0000256" key="2">
    <source>
        <dbReference type="ARBA" id="ARBA00022801"/>
    </source>
</evidence>
<dbReference type="PANTHER" id="PTHR11472">
    <property type="entry name" value="DNA REPAIR DEAD HELICASE RAD3/XP-D SUBFAMILY MEMBER"/>
    <property type="match status" value="1"/>
</dbReference>
<protein>
    <submittedName>
        <fullName evidence="6">Regulator of telomere elongation helicase 1</fullName>
    </submittedName>
</protein>
<dbReference type="InterPro" id="IPR010614">
    <property type="entry name" value="RAD3-like_helicase_DEAD"/>
</dbReference>
<dbReference type="GO" id="GO:0010569">
    <property type="term" value="P:regulation of double-strand break repair via homologous recombination"/>
    <property type="evidence" value="ECO:0007669"/>
    <property type="project" value="TreeGrafter"/>
</dbReference>
<name>W9RUS6_9ROSA</name>
<sequence length="468" mass="51519">MPTYKIRGIDVDFPFEAYDCQLVYMDKVIQSLQNKCNALLESPTGTGKTLCLLCATLAWRKSLGSFSTGISVSSSQYDSKSQSSTPKLPTIAYTSRTHSQIRQVIQELKRTSYRPKMVVLGSREQLCIHDTVSSLHGKAQSNACLLLRKSRHQDEKHEKQEKRASCAHYYHVADYLKSNPHLGDEPIDIEDLVNIGKSSGPCPYYMSREIHKVVDILFAPYNYLIDRGYRKSLNLNFKNSILIFDEAHNLESLCADAASFDLPYWLLTACISEAKNCIDISVTRREISDDKSNNPDNYAILRELFPGEMAAKKMDALGERLESEVEEMKTTIEGRFSAMEGRFNNVEGRFNNLEEMLKKLMDLHANPPAAAGSPTPSTAAIDMAENSVRRGKGVAIGVEGTPGEVGSSLGMRPRVSFEEGGVMGPATAGADLCRPSAVATGTGIADSQTRAKPAIWEGKSAALEGVLE</sequence>
<gene>
    <name evidence="6" type="ORF">L484_026176</name>
</gene>
<dbReference type="PROSITE" id="PS51193">
    <property type="entry name" value="HELICASE_ATP_BIND_2"/>
    <property type="match status" value="1"/>
</dbReference>
<dbReference type="SMART" id="SM00487">
    <property type="entry name" value="DEXDc"/>
    <property type="match status" value="1"/>
</dbReference>
<dbReference type="GO" id="GO:0045910">
    <property type="term" value="P:negative regulation of DNA recombination"/>
    <property type="evidence" value="ECO:0007669"/>
    <property type="project" value="TreeGrafter"/>
</dbReference>